<dbReference type="Proteomes" id="UP000242814">
    <property type="component" value="Unassembled WGS sequence"/>
</dbReference>
<evidence type="ECO:0000313" key="2">
    <source>
        <dbReference type="Proteomes" id="UP000242814"/>
    </source>
</evidence>
<comment type="caution">
    <text evidence="1">The sequence shown here is derived from an EMBL/GenBank/DDBJ whole genome shotgun (WGS) entry which is preliminary data.</text>
</comment>
<name>A0A1D2J5I6_PARBR</name>
<dbReference type="VEuPathDB" id="FungiDB:PADG_12123"/>
<evidence type="ECO:0000313" key="1">
    <source>
        <dbReference type="EMBL" id="ODH13546.1"/>
    </source>
</evidence>
<dbReference type="VEuPathDB" id="FungiDB:PABG_07057"/>
<gene>
    <name evidence="1" type="ORF">ACO22_07150</name>
</gene>
<dbReference type="AlphaFoldDB" id="A0A1D2J5I6"/>
<protein>
    <submittedName>
        <fullName evidence="1">Uncharacterized protein</fullName>
    </submittedName>
</protein>
<accession>A0A1D2J5I6</accession>
<proteinExistence type="predicted"/>
<dbReference type="EMBL" id="LZYO01000466">
    <property type="protein sequence ID" value="ODH13546.1"/>
    <property type="molecule type" value="Genomic_DNA"/>
</dbReference>
<sequence>MSTYTACSRSIKVFELTEEVRAPDSTYKKNHQEFIEPRKPTKMLSRILVSVTEKICTRNLYGTCETNQHNPRGIRWARNMGYVTLPRMPSIESGSQSVAPHFELEKRRSNAQNSQNPLVDTQHRGMQQVNAPGAGVTQYAWDVGMQQFDTPVADATQYSTSQ</sequence>
<reference evidence="1 2" key="1">
    <citation type="submission" date="2016-06" db="EMBL/GenBank/DDBJ databases">
        <authorList>
            <person name="Kjaerup R.B."/>
            <person name="Dalgaard T.S."/>
            <person name="Juul-Madsen H.R."/>
        </authorList>
    </citation>
    <scope>NUCLEOTIDE SEQUENCE [LARGE SCALE GENOMIC DNA]</scope>
    <source>
        <strain evidence="1 2">Pb300</strain>
    </source>
</reference>
<organism evidence="1 2">
    <name type="scientific">Paracoccidioides brasiliensis</name>
    <dbReference type="NCBI Taxonomy" id="121759"/>
    <lineage>
        <taxon>Eukaryota</taxon>
        <taxon>Fungi</taxon>
        <taxon>Dikarya</taxon>
        <taxon>Ascomycota</taxon>
        <taxon>Pezizomycotina</taxon>
        <taxon>Eurotiomycetes</taxon>
        <taxon>Eurotiomycetidae</taxon>
        <taxon>Onygenales</taxon>
        <taxon>Ajellomycetaceae</taxon>
        <taxon>Paracoccidioides</taxon>
    </lineage>
</organism>